<dbReference type="AlphaFoldDB" id="A0A913YQ53"/>
<name>A0A913YQ53_EXADI</name>
<evidence type="ECO:0000313" key="5">
    <source>
        <dbReference type="EnsemblMetazoa" id="XP_028517625.1"/>
    </source>
</evidence>
<feature type="compositionally biased region" description="Polar residues" evidence="3">
    <location>
        <begin position="1"/>
        <end position="23"/>
    </location>
</feature>
<keyword evidence="6" id="KW-1185">Reference proteome</keyword>
<dbReference type="OrthoDB" id="5961134at2759"/>
<dbReference type="SUPFAM" id="SSF56204">
    <property type="entry name" value="Hect, E3 ligase catalytic domain"/>
    <property type="match status" value="1"/>
</dbReference>
<reference evidence="5" key="1">
    <citation type="submission" date="2022-11" db="UniProtKB">
        <authorList>
            <consortium name="EnsemblMetazoa"/>
        </authorList>
    </citation>
    <scope>IDENTIFICATION</scope>
</reference>
<evidence type="ECO:0000256" key="3">
    <source>
        <dbReference type="SAM" id="MobiDB-lite"/>
    </source>
</evidence>
<dbReference type="Proteomes" id="UP000887567">
    <property type="component" value="Unplaced"/>
</dbReference>
<feature type="region of interest" description="Disordered" evidence="3">
    <location>
        <begin position="189"/>
        <end position="219"/>
    </location>
</feature>
<dbReference type="PROSITE" id="PS50237">
    <property type="entry name" value="HECT"/>
    <property type="match status" value="1"/>
</dbReference>
<evidence type="ECO:0000256" key="1">
    <source>
        <dbReference type="ARBA" id="ARBA00022786"/>
    </source>
</evidence>
<dbReference type="InterPro" id="IPR035983">
    <property type="entry name" value="Hect_E3_ubiquitin_ligase"/>
</dbReference>
<feature type="compositionally biased region" description="Polar residues" evidence="3">
    <location>
        <begin position="36"/>
        <end position="46"/>
    </location>
</feature>
<comment type="caution">
    <text evidence="2">Lacks conserved residue(s) required for the propagation of feature annotation.</text>
</comment>
<proteinExistence type="predicted"/>
<protein>
    <recommendedName>
        <fullName evidence="4">HECT domain-containing protein</fullName>
    </recommendedName>
</protein>
<feature type="compositionally biased region" description="Low complexity" evidence="3">
    <location>
        <begin position="63"/>
        <end position="74"/>
    </location>
</feature>
<feature type="compositionally biased region" description="Acidic residues" evidence="3">
    <location>
        <begin position="189"/>
        <end position="201"/>
    </location>
</feature>
<dbReference type="RefSeq" id="XP_028517625.1">
    <property type="nucleotide sequence ID" value="XM_028661824.1"/>
</dbReference>
<feature type="domain" description="HECT" evidence="4">
    <location>
        <begin position="415"/>
        <end position="450"/>
    </location>
</feature>
<dbReference type="InterPro" id="IPR000569">
    <property type="entry name" value="HECT_dom"/>
</dbReference>
<evidence type="ECO:0000259" key="4">
    <source>
        <dbReference type="PROSITE" id="PS50237"/>
    </source>
</evidence>
<feature type="compositionally biased region" description="Low complexity" evidence="3">
    <location>
        <begin position="233"/>
        <end position="243"/>
    </location>
</feature>
<feature type="region of interest" description="Disordered" evidence="3">
    <location>
        <begin position="233"/>
        <end position="311"/>
    </location>
</feature>
<accession>A0A913YQ53</accession>
<dbReference type="GO" id="GO:0004842">
    <property type="term" value="F:ubiquitin-protein transferase activity"/>
    <property type="evidence" value="ECO:0007669"/>
    <property type="project" value="InterPro"/>
</dbReference>
<feature type="region of interest" description="Disordered" evidence="3">
    <location>
        <begin position="1"/>
        <end position="74"/>
    </location>
</feature>
<dbReference type="OMA" id="NINGNWR"/>
<dbReference type="GeneID" id="114575961"/>
<evidence type="ECO:0000256" key="2">
    <source>
        <dbReference type="PROSITE-ProRule" id="PRU00104"/>
    </source>
</evidence>
<organism evidence="5 6">
    <name type="scientific">Exaiptasia diaphana</name>
    <name type="common">Tropical sea anemone</name>
    <name type="synonym">Aiptasia pulchella</name>
    <dbReference type="NCBI Taxonomy" id="2652724"/>
    <lineage>
        <taxon>Eukaryota</taxon>
        <taxon>Metazoa</taxon>
        <taxon>Cnidaria</taxon>
        <taxon>Anthozoa</taxon>
        <taxon>Hexacorallia</taxon>
        <taxon>Actiniaria</taxon>
        <taxon>Aiptasiidae</taxon>
        <taxon>Exaiptasia</taxon>
    </lineage>
</organism>
<keyword evidence="1 2" id="KW-0833">Ubl conjugation pathway</keyword>
<dbReference type="KEGG" id="epa:114575961"/>
<feature type="compositionally biased region" description="Basic and acidic residues" evidence="3">
    <location>
        <begin position="202"/>
        <end position="219"/>
    </location>
</feature>
<dbReference type="Gene3D" id="3.90.1750.10">
    <property type="entry name" value="Hect, E3 ligase catalytic domains"/>
    <property type="match status" value="1"/>
</dbReference>
<dbReference type="EnsemblMetazoa" id="XM_028661824.1">
    <property type="protein sequence ID" value="XP_028517625.1"/>
    <property type="gene ID" value="LOC114575961"/>
</dbReference>
<feature type="compositionally biased region" description="Polar residues" evidence="3">
    <location>
        <begin position="245"/>
        <end position="311"/>
    </location>
</feature>
<sequence length="759" mass="83478">MPPSRPSTTNEDNKESTSISETLQRLFPSTRGRSPVPSTSITSCDRQGSRGKRFEPYSKGKGKTTSTRGKSKATSAPVLKDVILLPNPKMSDVPRGKTREELYVRKLVYPAFEFTNEMSSSEIIDRLSSFFQRRLKGKYFEIVRSVGNKIVAAGVPQESINGRVIKHFSGQGPVYLRCVSPMETDFDWVSDDEEDDFSDDENDKKNDVQVINDDKDNDNDLLKPIFLPNIASSSNSASDPLASHRPSTSAAGDPPSTSASTMTLPTVINQPSTSASTITLDPTSSDRPSTSASNLTPRTASDRPSTSASTMTLPTVINRPSTSASQEISTMPVPLQNCPSCNGLFPMSEIEEHADFCCSKQGVFDSVQSNIIDTRSVVDTLSHNVDSSSQIYVVVRRGCPLERALEIWKRAVRKSPLHLNQRVLVGFSGEQGIDSGAVSAEFYTLVLSDMAKTMFKNGAPVDSIFHVQNLNFRTCGQIVAASLSQGGPPPCFLDESAYDLMVKGSPKLHDIDWSKHLTETDRVFLNSVKEDVLAHLDTIVDHGYTGKINDEYKEEIVATMAITIITKRLVYLNEFLDGMQSFGLADIIKTCPAICKSLFIKSTSSSNVVDANYVFSILQANYSPRDTSRRNFEEAAMDMFQDLLFRMEDEDVRGCEEAALPYEEGSTEVVFQKPDLTPAGVLGWLTGQKHKPLGGEDLKVSVTFDHDCLKNNPEHKICYPVVGACAKEIILPMAHMKNTEQFNDILITAMSFGQSFGKA</sequence>
<evidence type="ECO:0000313" key="6">
    <source>
        <dbReference type="Proteomes" id="UP000887567"/>
    </source>
</evidence>